<protein>
    <submittedName>
        <fullName evidence="2">Uncharacterized protein</fullName>
    </submittedName>
</protein>
<organism evidence="2 3">
    <name type="scientific">Calocera viscosa (strain TUFC12733)</name>
    <dbReference type="NCBI Taxonomy" id="1330018"/>
    <lineage>
        <taxon>Eukaryota</taxon>
        <taxon>Fungi</taxon>
        <taxon>Dikarya</taxon>
        <taxon>Basidiomycota</taxon>
        <taxon>Agaricomycotina</taxon>
        <taxon>Dacrymycetes</taxon>
        <taxon>Dacrymycetales</taxon>
        <taxon>Dacrymycetaceae</taxon>
        <taxon>Calocera</taxon>
    </lineage>
</organism>
<proteinExistence type="predicted"/>
<feature type="compositionally biased region" description="Acidic residues" evidence="1">
    <location>
        <begin position="292"/>
        <end position="305"/>
    </location>
</feature>
<evidence type="ECO:0000313" key="2">
    <source>
        <dbReference type="EMBL" id="KZO89546.1"/>
    </source>
</evidence>
<sequence length="311" mass="35430">MARPFQHITRFDPSMIELGGQLHHENAQWIPLHSTRTVPLVILDQWFIVRPSIEGIEELLPWHYPGIAERPFVVDGTAHGPFNTGLGLEPRLVVDHNAALEAPEDFHLVGTAYLVPKMGEIPWRDAFFHLTAIRRQAIVDRCDLSSPLELRFAGFSRSTRCVETAGRYYQGGWHTAISIVLEYLPEIALALHNPAPYVQHDFEHWVRNQTPRLDLQIAEFVPYSWSPALTAPPGYLYPLVAEFLEIREQQGRTEEPMSLQELQMYSASILISLRGGAVSIYLDDIQDLDDGELEDDDWNETEDEETARALI</sequence>
<keyword evidence="3" id="KW-1185">Reference proteome</keyword>
<evidence type="ECO:0000256" key="1">
    <source>
        <dbReference type="SAM" id="MobiDB-lite"/>
    </source>
</evidence>
<feature type="region of interest" description="Disordered" evidence="1">
    <location>
        <begin position="292"/>
        <end position="311"/>
    </location>
</feature>
<evidence type="ECO:0000313" key="3">
    <source>
        <dbReference type="Proteomes" id="UP000076738"/>
    </source>
</evidence>
<dbReference type="EMBL" id="KV417384">
    <property type="protein sequence ID" value="KZO89546.1"/>
    <property type="molecule type" value="Genomic_DNA"/>
</dbReference>
<accession>A0A167FJ93</accession>
<gene>
    <name evidence="2" type="ORF">CALVIDRAFT_569833</name>
</gene>
<reference evidence="2 3" key="1">
    <citation type="journal article" date="2016" name="Mol. Biol. Evol.">
        <title>Comparative Genomics of Early-Diverging Mushroom-Forming Fungi Provides Insights into the Origins of Lignocellulose Decay Capabilities.</title>
        <authorList>
            <person name="Nagy L.G."/>
            <person name="Riley R."/>
            <person name="Tritt A."/>
            <person name="Adam C."/>
            <person name="Daum C."/>
            <person name="Floudas D."/>
            <person name="Sun H."/>
            <person name="Yadav J.S."/>
            <person name="Pangilinan J."/>
            <person name="Larsson K.H."/>
            <person name="Matsuura K."/>
            <person name="Barry K."/>
            <person name="Labutti K."/>
            <person name="Kuo R."/>
            <person name="Ohm R.A."/>
            <person name="Bhattacharya S.S."/>
            <person name="Shirouzu T."/>
            <person name="Yoshinaga Y."/>
            <person name="Martin F.M."/>
            <person name="Grigoriev I.V."/>
            <person name="Hibbett D.S."/>
        </authorList>
    </citation>
    <scope>NUCLEOTIDE SEQUENCE [LARGE SCALE GENOMIC DNA]</scope>
    <source>
        <strain evidence="2 3">TUFC12733</strain>
    </source>
</reference>
<dbReference type="AlphaFoldDB" id="A0A167FJ93"/>
<dbReference type="Proteomes" id="UP000076738">
    <property type="component" value="Unassembled WGS sequence"/>
</dbReference>
<name>A0A167FJ93_CALVF</name>